<accession>A0A2S6EX21</accession>
<evidence type="ECO:0000256" key="1">
    <source>
        <dbReference type="ARBA" id="ARBA00005877"/>
    </source>
</evidence>
<gene>
    <name evidence="18" type="primary">hppD</name>
    <name evidence="18" type="ORF">C3928_11610</name>
</gene>
<keyword evidence="10" id="KW-0560">Oxidoreductase</keyword>
<evidence type="ECO:0000256" key="11">
    <source>
        <dbReference type="ARBA" id="ARBA00023004"/>
    </source>
</evidence>
<dbReference type="SUPFAM" id="SSF54593">
    <property type="entry name" value="Glyoxalase/Bleomycin resistance protein/Dihydroxybiphenyl dioxygenase"/>
    <property type="match status" value="1"/>
</dbReference>
<dbReference type="EMBL" id="PQWY01000016">
    <property type="protein sequence ID" value="PPK29715.1"/>
    <property type="molecule type" value="Genomic_DNA"/>
</dbReference>
<organism evidence="18 19">
    <name type="scientific">Legionella pneumophila</name>
    <dbReference type="NCBI Taxonomy" id="446"/>
    <lineage>
        <taxon>Bacteria</taxon>
        <taxon>Pseudomonadati</taxon>
        <taxon>Pseudomonadota</taxon>
        <taxon>Gammaproteobacteria</taxon>
        <taxon>Legionellales</taxon>
        <taxon>Legionellaceae</taxon>
        <taxon>Legionella</taxon>
    </lineage>
</organism>
<keyword evidence="18" id="KW-0670">Pyruvate</keyword>
<dbReference type="Pfam" id="PF14696">
    <property type="entry name" value="Glyoxalase_5"/>
    <property type="match status" value="1"/>
</dbReference>
<evidence type="ECO:0000256" key="9">
    <source>
        <dbReference type="ARBA" id="ARBA00022964"/>
    </source>
</evidence>
<feature type="domain" description="VOC" evidence="17">
    <location>
        <begin position="24"/>
        <end position="154"/>
    </location>
</feature>
<evidence type="ECO:0000256" key="2">
    <source>
        <dbReference type="ARBA" id="ARBA00013222"/>
    </source>
</evidence>
<dbReference type="GO" id="GO:0003868">
    <property type="term" value="F:4-hydroxyphenylpyruvate dioxygenase activity"/>
    <property type="evidence" value="ECO:0007669"/>
    <property type="project" value="UniProtKB-EC"/>
</dbReference>
<dbReference type="GO" id="GO:0046872">
    <property type="term" value="F:metal ion binding"/>
    <property type="evidence" value="ECO:0007669"/>
    <property type="project" value="UniProtKB-KW"/>
</dbReference>
<evidence type="ECO:0000256" key="16">
    <source>
        <dbReference type="PIRSR" id="PIRSR009283-1"/>
    </source>
</evidence>
<evidence type="ECO:0000256" key="6">
    <source>
        <dbReference type="ARBA" id="ARBA00022735"/>
    </source>
</evidence>
<evidence type="ECO:0000256" key="3">
    <source>
        <dbReference type="ARBA" id="ARBA00018452"/>
    </source>
</evidence>
<dbReference type="GO" id="GO:0031640">
    <property type="term" value="P:killing of cells of another organism"/>
    <property type="evidence" value="ECO:0007669"/>
    <property type="project" value="UniProtKB-KW"/>
</dbReference>
<comment type="similarity">
    <text evidence="1">Belongs to the 4HPPD family.</text>
</comment>
<feature type="binding site" evidence="16">
    <location>
        <position position="245"/>
    </location>
    <ligand>
        <name>Fe cation</name>
        <dbReference type="ChEBI" id="CHEBI:24875"/>
    </ligand>
</feature>
<dbReference type="CDD" id="cd07250">
    <property type="entry name" value="HPPD_C_like"/>
    <property type="match status" value="1"/>
</dbReference>
<proteinExistence type="inferred from homology"/>
<evidence type="ECO:0000313" key="19">
    <source>
        <dbReference type="Proteomes" id="UP000239239"/>
    </source>
</evidence>
<protein>
    <recommendedName>
        <fullName evidence="3">4-hydroxyphenylpyruvate dioxygenase</fullName>
        <ecNumber evidence="2">1.13.11.27</ecNumber>
    </recommendedName>
    <alternativeName>
        <fullName evidence="15">Legiolysin</fullName>
    </alternativeName>
</protein>
<comment type="cofactor">
    <cofactor evidence="16">
        <name>Fe cation</name>
        <dbReference type="ChEBI" id="CHEBI:24875"/>
    </cofactor>
    <text evidence="16">Binds 1 Fe cation per subunit.</text>
</comment>
<dbReference type="GO" id="GO:0090729">
    <property type="term" value="F:toxin activity"/>
    <property type="evidence" value="ECO:0007669"/>
    <property type="project" value="UniProtKB-KW"/>
</dbReference>
<keyword evidence="5 16" id="KW-0479">Metal-binding</keyword>
<sequence>MHCYVNKYKENLIMQNNNPCGLDGFAFLEFSGPDRNKLHQQFSEMGFQAVAHHKNQDITLFKQGEIQFIVNAAPDCQAEAHASTHGPGACAMGFKVKDAKAAFQYAIAHGGTAFQDAPHANHSLPAIQAIGGSVIYFVDEEHQPFSNEWNITSSEPVAGNGLTAIDHLTHNVYRGNMDKWASFYASIFNFQEIRFFNIKGKMTGLVSRALGSPCGKIKIPLNESKDDLSQIEEFLHEYHGEGIQHIALNTNDIYKTVNGLRKQGVKFLDVPDTYYEMINDRLPWHQEPLNQLHAEKILIDGEADPKDGLLLQIFTENIFGPVFFEIIQRKGNQGFGEGNFQALFEAIERDQVRRGTLKELT</sequence>
<dbReference type="AlphaFoldDB" id="A0A2S6EX21"/>
<dbReference type="InterPro" id="IPR041736">
    <property type="entry name" value="4OHPhenylPyrv_dOase_N"/>
</dbReference>
<name>A0A2S6EX21_LEGPN</name>
<evidence type="ECO:0000313" key="18">
    <source>
        <dbReference type="EMBL" id="PPK29715.1"/>
    </source>
</evidence>
<evidence type="ECO:0000256" key="5">
    <source>
        <dbReference type="ARBA" id="ARBA00022723"/>
    </source>
</evidence>
<dbReference type="PANTHER" id="PTHR11959">
    <property type="entry name" value="4-HYDROXYPHENYLPYRUVATE DIOXYGENASE"/>
    <property type="match status" value="1"/>
</dbReference>
<dbReference type="InterPro" id="IPR041735">
    <property type="entry name" value="4OHPhenylPyrv_dOase_C"/>
</dbReference>
<keyword evidence="7" id="KW-0677">Repeat</keyword>
<comment type="caution">
    <text evidence="18">The sequence shown here is derived from an EMBL/GenBank/DDBJ whole genome shotgun (WGS) entry which is preliminary data.</text>
</comment>
<comment type="function">
    <text evidence="14">Catalyzes the transformation of p-hydroxyphenylpyruvate into HGA. Has hemolytic and brown pigment production activity.</text>
</comment>
<dbReference type="NCBIfam" id="TIGR01263">
    <property type="entry name" value="4HPPD"/>
    <property type="match status" value="1"/>
</dbReference>
<evidence type="ECO:0000256" key="8">
    <source>
        <dbReference type="ARBA" id="ARBA00022852"/>
    </source>
</evidence>
<dbReference type="PROSITE" id="PS51819">
    <property type="entry name" value="VOC"/>
    <property type="match status" value="2"/>
</dbReference>
<keyword evidence="6" id="KW-0354">Hemolysis</keyword>
<dbReference type="GO" id="GO:0006572">
    <property type="term" value="P:L-tyrosine catabolic process"/>
    <property type="evidence" value="ECO:0007669"/>
    <property type="project" value="TreeGrafter"/>
</dbReference>
<dbReference type="Gene3D" id="3.10.180.10">
    <property type="entry name" value="2,3-Dihydroxybiphenyl 1,2-Dioxygenase, domain 1"/>
    <property type="match status" value="2"/>
</dbReference>
<keyword evidence="4" id="KW-0800">Toxin</keyword>
<dbReference type="Proteomes" id="UP000239239">
    <property type="component" value="Unassembled WGS sequence"/>
</dbReference>
<dbReference type="FunFam" id="3.10.180.10:FF:000007">
    <property type="entry name" value="4-hydroxyphenylpyruvate dioxygenase"/>
    <property type="match status" value="1"/>
</dbReference>
<dbReference type="InterPro" id="IPR037523">
    <property type="entry name" value="VOC_core"/>
</dbReference>
<dbReference type="PIRSF" id="PIRSF009283">
    <property type="entry name" value="HPP_dOase"/>
    <property type="match status" value="1"/>
</dbReference>
<evidence type="ECO:0000256" key="15">
    <source>
        <dbReference type="ARBA" id="ARBA00083795"/>
    </source>
</evidence>
<feature type="domain" description="VOC" evidence="17">
    <location>
        <begin position="164"/>
        <end position="316"/>
    </location>
</feature>
<evidence type="ECO:0000256" key="4">
    <source>
        <dbReference type="ARBA" id="ARBA00022656"/>
    </source>
</evidence>
<dbReference type="PANTHER" id="PTHR11959:SF1">
    <property type="entry name" value="4-HYDROXYPHENYLPYRUVATE DIOXYGENASE"/>
    <property type="match status" value="1"/>
</dbReference>
<evidence type="ECO:0000256" key="13">
    <source>
        <dbReference type="ARBA" id="ARBA00050835"/>
    </source>
</evidence>
<reference evidence="18 19" key="1">
    <citation type="submission" date="2018-02" db="EMBL/GenBank/DDBJ databases">
        <title>Draft genome sequences of four Legionella pneumophila clinical strains isolated in Ontario.</title>
        <authorList>
            <person name="Fortuna A."/>
            <person name="Ramnarine R."/>
            <person name="Li A."/>
            <person name="Frantz C."/>
            <person name="Mallo G."/>
        </authorList>
    </citation>
    <scope>NUCLEOTIDE SEQUENCE [LARGE SCALE GENOMIC DNA]</scope>
    <source>
        <strain evidence="18 19">LG61</strain>
    </source>
</reference>
<evidence type="ECO:0000256" key="12">
    <source>
        <dbReference type="ARBA" id="ARBA00023026"/>
    </source>
</evidence>
<keyword evidence="8" id="KW-0204">Cytolysis</keyword>
<feature type="binding site" evidence="16">
    <location>
        <position position="325"/>
    </location>
    <ligand>
        <name>Fe cation</name>
        <dbReference type="ChEBI" id="CHEBI:24875"/>
    </ligand>
</feature>
<dbReference type="Pfam" id="PF00903">
    <property type="entry name" value="Glyoxalase"/>
    <property type="match status" value="1"/>
</dbReference>
<dbReference type="EC" id="1.13.11.27" evidence="2"/>
<dbReference type="InterPro" id="IPR029068">
    <property type="entry name" value="Glyas_Bleomycin-R_OHBP_Dase"/>
</dbReference>
<keyword evidence="9 18" id="KW-0223">Dioxygenase</keyword>
<dbReference type="InterPro" id="IPR005956">
    <property type="entry name" value="4OHPhenylPyrv_dOase"/>
</dbReference>
<evidence type="ECO:0000256" key="14">
    <source>
        <dbReference type="ARBA" id="ARBA00057433"/>
    </source>
</evidence>
<dbReference type="OrthoDB" id="9780241at2"/>
<evidence type="ECO:0000259" key="17">
    <source>
        <dbReference type="PROSITE" id="PS51819"/>
    </source>
</evidence>
<evidence type="ECO:0000256" key="10">
    <source>
        <dbReference type="ARBA" id="ARBA00023002"/>
    </source>
</evidence>
<feature type="binding site" evidence="16">
    <location>
        <position position="167"/>
    </location>
    <ligand>
        <name>Fe cation</name>
        <dbReference type="ChEBI" id="CHEBI:24875"/>
    </ligand>
</feature>
<evidence type="ECO:0000256" key="7">
    <source>
        <dbReference type="ARBA" id="ARBA00022737"/>
    </source>
</evidence>
<comment type="catalytic activity">
    <reaction evidence="13">
        <text>3-(4-hydroxyphenyl)pyruvate + O2 = homogentisate + CO2</text>
        <dbReference type="Rhea" id="RHEA:16189"/>
        <dbReference type="ChEBI" id="CHEBI:15379"/>
        <dbReference type="ChEBI" id="CHEBI:16169"/>
        <dbReference type="ChEBI" id="CHEBI:16526"/>
        <dbReference type="ChEBI" id="CHEBI:36242"/>
        <dbReference type="EC" id="1.13.11.27"/>
    </reaction>
</comment>
<keyword evidence="12" id="KW-0843">Virulence</keyword>
<dbReference type="CDD" id="cd08342">
    <property type="entry name" value="HPPD_N_like"/>
    <property type="match status" value="1"/>
</dbReference>
<keyword evidence="11 16" id="KW-0408">Iron</keyword>
<dbReference type="InterPro" id="IPR004360">
    <property type="entry name" value="Glyas_Fos-R_dOase_dom"/>
</dbReference>